<dbReference type="PRINTS" id="PR00132">
    <property type="entry name" value="GLHYDRLASE2"/>
</dbReference>
<dbReference type="InterPro" id="IPR006104">
    <property type="entry name" value="Glyco_hydro_2_N"/>
</dbReference>
<dbReference type="PANTHER" id="PTHR42732:SF1">
    <property type="entry name" value="BETA-MANNOSIDASE"/>
    <property type="match status" value="1"/>
</dbReference>
<dbReference type="Pfam" id="PF18565">
    <property type="entry name" value="Glyco_hydro2_C5"/>
    <property type="match status" value="1"/>
</dbReference>
<name>A0A1H3E0X5_9FLAO</name>
<feature type="domain" description="DUF4982" evidence="7">
    <location>
        <begin position="677"/>
        <end position="734"/>
    </location>
</feature>
<reference evidence="9 10" key="1">
    <citation type="submission" date="2016-10" db="EMBL/GenBank/DDBJ databases">
        <authorList>
            <person name="de Groot N.N."/>
        </authorList>
    </citation>
    <scope>NUCLEOTIDE SEQUENCE [LARGE SCALE GENOMIC DNA]</scope>
    <source>
        <strain evidence="9 10">DSM 24956</strain>
    </source>
</reference>
<dbReference type="Pfam" id="PF02836">
    <property type="entry name" value="Glyco_hydro_2_C"/>
    <property type="match status" value="1"/>
</dbReference>
<feature type="domain" description="Glycosyl hydrolases family 2 sugar binding" evidence="6">
    <location>
        <begin position="40"/>
        <end position="188"/>
    </location>
</feature>
<dbReference type="EMBL" id="FNNJ01000008">
    <property type="protein sequence ID" value="SDX72345.1"/>
    <property type="molecule type" value="Genomic_DNA"/>
</dbReference>
<dbReference type="OrthoDB" id="9801077at2"/>
<keyword evidence="3" id="KW-0326">Glycosidase</keyword>
<dbReference type="SUPFAM" id="SSF49785">
    <property type="entry name" value="Galactose-binding domain-like"/>
    <property type="match status" value="1"/>
</dbReference>
<dbReference type="InterPro" id="IPR008964">
    <property type="entry name" value="Invasin/intimin_cell_adhesion"/>
</dbReference>
<dbReference type="PROSITE" id="PS51257">
    <property type="entry name" value="PROKAR_LIPOPROTEIN"/>
    <property type="match status" value="1"/>
</dbReference>
<dbReference type="InterPro" id="IPR036156">
    <property type="entry name" value="Beta-gal/glucu_dom_sf"/>
</dbReference>
<evidence type="ECO:0000259" key="7">
    <source>
        <dbReference type="Pfam" id="PF16355"/>
    </source>
</evidence>
<evidence type="ECO:0000259" key="5">
    <source>
        <dbReference type="Pfam" id="PF02836"/>
    </source>
</evidence>
<dbReference type="SUPFAM" id="SSF49303">
    <property type="entry name" value="beta-Galactosidase/glucuronidase domain"/>
    <property type="match status" value="1"/>
</dbReference>
<evidence type="ECO:0000259" key="4">
    <source>
        <dbReference type="Pfam" id="PF00703"/>
    </source>
</evidence>
<dbReference type="InterPro" id="IPR017853">
    <property type="entry name" value="GH"/>
</dbReference>
<feature type="domain" description="Glycoside hydrolase family 2 immunoglobulin-like beta-sandwich" evidence="4">
    <location>
        <begin position="200"/>
        <end position="303"/>
    </location>
</feature>
<keyword evidence="2" id="KW-0378">Hydrolase</keyword>
<dbReference type="Pfam" id="PF16355">
    <property type="entry name" value="DUF4982"/>
    <property type="match status" value="1"/>
</dbReference>
<feature type="domain" description="Glycoside hydrolase family 2" evidence="8">
    <location>
        <begin position="748"/>
        <end position="849"/>
    </location>
</feature>
<dbReference type="InterPro" id="IPR006102">
    <property type="entry name" value="Ig-like_GH2"/>
</dbReference>
<dbReference type="GO" id="GO:0004553">
    <property type="term" value="F:hydrolase activity, hydrolyzing O-glycosyl compounds"/>
    <property type="evidence" value="ECO:0007669"/>
    <property type="project" value="InterPro"/>
</dbReference>
<dbReference type="InterPro" id="IPR006101">
    <property type="entry name" value="Glyco_hydro_2"/>
</dbReference>
<comment type="similarity">
    <text evidence="1">Belongs to the glycosyl hydrolase 2 family.</text>
</comment>
<evidence type="ECO:0000256" key="1">
    <source>
        <dbReference type="ARBA" id="ARBA00007401"/>
    </source>
</evidence>
<proteinExistence type="inferred from homology"/>
<evidence type="ECO:0000259" key="8">
    <source>
        <dbReference type="Pfam" id="PF18565"/>
    </source>
</evidence>
<sequence>MNTIKKISQLKLSILLFISIILFSCNSTIKESEKRNADFNLNWEFSLSQNNVEISSIPQAEFKTLNLPHDWAVENEFDKSLGDDAIGTGYLASKGYGYYKKTFDIPYDENKVTYILFDGVYNNSETYINGKKLGFHPYGYSPFYYNISKYLNKDGKNNEISVKVDHTRFADSRWYTGAGIYRNVKLITANKLHIPVWGTFVTTPKVSKNKATVNIAVSVKNDFSLEESATVKTVIVAANGNAISSKSSEIKIASNSLVEISQNIDIVNPSLWSVDNPNMFKAVTSIIKNEKEIDSYVTDFGIRSIKFDADKGFFLNGENMKIKGVCIHHDAGMVGTAIPKGVLKRRLKILKDGGVNAIRVSHNPASTELLELCDELGFLVQDEFFDEWDNPKDKRYNQNESKSTDYITRGYGEHFQEWAKKDLQAVVLSHRNHPSIFQWSIGNEIEWTYPRNAAATGFFNNMSWSGNYFWSEPPYTTTEIKKQLETLPRGKYDIGKTAQKLSKWTKELDVTRPVTANCILPSASHLSGYADALDIVGYSYRRVLYDYGHKNYPNKPIMGTENLAQYHEWKAVLERPHISGVFLWTGFDYMGEIRAPWPTRVQPSGLLNTAGFTKGSYHMMKILWSSEPHIFFATQNIEKSLNKIDANGKIAPKDPEKWKTQLWEWYNINEHWNYANGEIISIELYSNCEEIELFLNEKSLGLKNLADFEDHIYKWGVPFAEGKLVAKGKKDGKAFVQELHTARKSSEITLASEEKTIKANNYDVSHIALQLVDSKGNPVKTDDKEIIFEIKGEAKLLGVDNGWKNSIQKFQTNVNTTHQGRTLLIIQAKDKAGKVEVVATSKGMESKSIVIELQ</sequence>
<dbReference type="RefSeq" id="WP_090124673.1">
    <property type="nucleotide sequence ID" value="NZ_FNNJ01000008.1"/>
</dbReference>
<dbReference type="Pfam" id="PF02837">
    <property type="entry name" value="Glyco_hydro_2_N"/>
    <property type="match status" value="1"/>
</dbReference>
<accession>A0A1H3E0X5</accession>
<dbReference type="SUPFAM" id="SSF51445">
    <property type="entry name" value="(Trans)glycosidases"/>
    <property type="match status" value="1"/>
</dbReference>
<dbReference type="Gene3D" id="2.60.40.10">
    <property type="entry name" value="Immunoglobulins"/>
    <property type="match status" value="3"/>
</dbReference>
<evidence type="ECO:0000256" key="3">
    <source>
        <dbReference type="ARBA" id="ARBA00023295"/>
    </source>
</evidence>
<dbReference type="STRING" id="762486.SAMN05444411_108139"/>
<dbReference type="InterPro" id="IPR040605">
    <property type="entry name" value="Glyco_hydro2_dom5"/>
</dbReference>
<dbReference type="Pfam" id="PF00703">
    <property type="entry name" value="Glyco_hydro_2"/>
    <property type="match status" value="1"/>
</dbReference>
<evidence type="ECO:0000256" key="2">
    <source>
        <dbReference type="ARBA" id="ARBA00022801"/>
    </source>
</evidence>
<dbReference type="Gene3D" id="3.20.20.80">
    <property type="entry name" value="Glycosidases"/>
    <property type="match status" value="1"/>
</dbReference>
<organism evidence="9 10">
    <name type="scientific">Lutibacter oricola</name>
    <dbReference type="NCBI Taxonomy" id="762486"/>
    <lineage>
        <taxon>Bacteria</taxon>
        <taxon>Pseudomonadati</taxon>
        <taxon>Bacteroidota</taxon>
        <taxon>Flavobacteriia</taxon>
        <taxon>Flavobacteriales</taxon>
        <taxon>Flavobacteriaceae</taxon>
        <taxon>Lutibacter</taxon>
    </lineage>
</organism>
<dbReference type="GO" id="GO:0005975">
    <property type="term" value="P:carbohydrate metabolic process"/>
    <property type="evidence" value="ECO:0007669"/>
    <property type="project" value="InterPro"/>
</dbReference>
<dbReference type="InterPro" id="IPR051913">
    <property type="entry name" value="GH2_Domain-Containing"/>
</dbReference>
<dbReference type="AlphaFoldDB" id="A0A1H3E0X5"/>
<gene>
    <name evidence="9" type="ORF">SAMN05444411_108139</name>
</gene>
<dbReference type="InterPro" id="IPR008979">
    <property type="entry name" value="Galactose-bd-like_sf"/>
</dbReference>
<evidence type="ECO:0000313" key="10">
    <source>
        <dbReference type="Proteomes" id="UP000199595"/>
    </source>
</evidence>
<dbReference type="Gene3D" id="2.60.120.260">
    <property type="entry name" value="Galactose-binding domain-like"/>
    <property type="match status" value="1"/>
</dbReference>
<protein>
    <submittedName>
        <fullName evidence="9">Beta-galactosidase/beta-glucuronidase</fullName>
    </submittedName>
</protein>
<dbReference type="SUPFAM" id="SSF49373">
    <property type="entry name" value="Invasin/intimin cell-adhesion fragments"/>
    <property type="match status" value="1"/>
</dbReference>
<dbReference type="PANTHER" id="PTHR42732">
    <property type="entry name" value="BETA-GALACTOSIDASE"/>
    <property type="match status" value="1"/>
</dbReference>
<dbReference type="InterPro" id="IPR032311">
    <property type="entry name" value="DUF4982"/>
</dbReference>
<evidence type="ECO:0000259" key="6">
    <source>
        <dbReference type="Pfam" id="PF02837"/>
    </source>
</evidence>
<dbReference type="InterPro" id="IPR013783">
    <property type="entry name" value="Ig-like_fold"/>
</dbReference>
<dbReference type="Proteomes" id="UP000199595">
    <property type="component" value="Unassembled WGS sequence"/>
</dbReference>
<keyword evidence="10" id="KW-1185">Reference proteome</keyword>
<dbReference type="InterPro" id="IPR006103">
    <property type="entry name" value="Glyco_hydro_2_cat"/>
</dbReference>
<evidence type="ECO:0000313" key="9">
    <source>
        <dbReference type="EMBL" id="SDX72345.1"/>
    </source>
</evidence>
<feature type="domain" description="Glycoside hydrolase family 2 catalytic" evidence="5">
    <location>
        <begin position="310"/>
        <end position="446"/>
    </location>
</feature>